<dbReference type="InterPro" id="IPR018365">
    <property type="entry name" value="Cell_cycle_FtsW-rel_CS"/>
</dbReference>
<dbReference type="Pfam" id="PF01098">
    <property type="entry name" value="FTSW_RODA_SPOVE"/>
    <property type="match status" value="1"/>
</dbReference>
<dbReference type="EMBL" id="CP104778">
    <property type="protein sequence ID" value="WPC21210.1"/>
    <property type="molecule type" value="Genomic_DNA"/>
</dbReference>
<dbReference type="PANTHER" id="PTHR30474:SF1">
    <property type="entry name" value="PEPTIDOGLYCAN GLYCOSYLTRANSFERASE MRDB"/>
    <property type="match status" value="1"/>
</dbReference>
<evidence type="ECO:0000313" key="8">
    <source>
        <dbReference type="Proteomes" id="UP001302696"/>
    </source>
</evidence>
<keyword evidence="4 6" id="KW-1133">Transmembrane helix</keyword>
<dbReference type="RefSeq" id="WP_057772353.1">
    <property type="nucleotide sequence ID" value="NZ_BBIM01000034.1"/>
</dbReference>
<feature type="transmembrane region" description="Helical" evidence="6">
    <location>
        <begin position="83"/>
        <end position="100"/>
    </location>
</feature>
<dbReference type="PROSITE" id="PS00428">
    <property type="entry name" value="FTSW_RODA_SPOVE"/>
    <property type="match status" value="1"/>
</dbReference>
<keyword evidence="3" id="KW-0133">Cell shape</keyword>
<evidence type="ECO:0000256" key="3">
    <source>
        <dbReference type="ARBA" id="ARBA00022960"/>
    </source>
</evidence>
<feature type="transmembrane region" description="Helical" evidence="6">
    <location>
        <begin position="289"/>
        <end position="315"/>
    </location>
</feature>
<keyword evidence="8" id="KW-1185">Reference proteome</keyword>
<feature type="transmembrane region" description="Helical" evidence="6">
    <location>
        <begin position="154"/>
        <end position="173"/>
    </location>
</feature>
<reference evidence="8" key="1">
    <citation type="submission" date="2024-06" db="EMBL/GenBank/DDBJ databases">
        <authorList>
            <person name="Chang H.C."/>
            <person name="Mun S.Y."/>
        </authorList>
    </citation>
    <scope>NUCLEOTIDE SEQUENCE [LARGE SCALE GENOMIC DNA]</scope>
    <source>
        <strain evidence="8">KT1</strain>
    </source>
</reference>
<feature type="transmembrane region" description="Helical" evidence="6">
    <location>
        <begin position="365"/>
        <end position="387"/>
    </location>
</feature>
<sequence length="400" mass="44950">MENDSRIRRREGDSRIDYGIIFSVLMLALIGLASIYVAATHDTSGVSVRSQVVSQLIWYVLGVTLVVVIMQFDSKQLWRLAPYAYWFGIFLLVAVLFLYSRSYAASTGAKSWFAIGSFTFQPSEVMKPAYILMMSKVITDFNAEHKKHTMRSDWRLIGQMILWTLPVPILLILQHDFGTMLVFIAIFAGLVIVSGVTWRILVPTFVTATIVASGTLMLVVSDWGRSLLSHVGFESYQFDRIDTWLHPATDTTNSGYQLWQSIKAIGSGQFFGKGFNVSNVYVPVRESDMIFSVIGENFGFIGSVVLILLYMLLIYQMIRVTFDTKNAFYAYIASGTIMMILFHVFENIGMNIGLLPLTGIPLPFVSQGGSALIGNMIGIGLIMSMRFHHDSYSRLQRTDF</sequence>
<feature type="transmembrane region" description="Helical" evidence="6">
    <location>
        <begin position="51"/>
        <end position="71"/>
    </location>
</feature>
<gene>
    <name evidence="7" type="ORF">N6G96_07970</name>
</gene>
<organism evidence="7 8">
    <name type="scientific">Pediococcus inopinatus</name>
    <dbReference type="NCBI Taxonomy" id="114090"/>
    <lineage>
        <taxon>Bacteria</taxon>
        <taxon>Bacillati</taxon>
        <taxon>Bacillota</taxon>
        <taxon>Bacilli</taxon>
        <taxon>Lactobacillales</taxon>
        <taxon>Lactobacillaceae</taxon>
        <taxon>Pediococcus</taxon>
    </lineage>
</organism>
<protein>
    <submittedName>
        <fullName evidence="7">Rod shape-determining protein RodA</fullName>
    </submittedName>
</protein>
<evidence type="ECO:0000256" key="2">
    <source>
        <dbReference type="ARBA" id="ARBA00022692"/>
    </source>
</evidence>
<keyword evidence="5 6" id="KW-0472">Membrane</keyword>
<evidence type="ECO:0000313" key="7">
    <source>
        <dbReference type="EMBL" id="WPC21210.1"/>
    </source>
</evidence>
<proteinExistence type="predicted"/>
<name>A0ABZ0Q4T6_9LACO</name>
<feature type="transmembrane region" description="Helical" evidence="6">
    <location>
        <begin position="327"/>
        <end position="345"/>
    </location>
</feature>
<evidence type="ECO:0000256" key="1">
    <source>
        <dbReference type="ARBA" id="ARBA00004141"/>
    </source>
</evidence>
<evidence type="ECO:0000256" key="5">
    <source>
        <dbReference type="ARBA" id="ARBA00023136"/>
    </source>
</evidence>
<dbReference type="Proteomes" id="UP001302696">
    <property type="component" value="Chromosome"/>
</dbReference>
<dbReference type="InterPro" id="IPR001182">
    <property type="entry name" value="FtsW/RodA"/>
</dbReference>
<feature type="transmembrane region" description="Helical" evidence="6">
    <location>
        <begin position="179"/>
        <end position="198"/>
    </location>
</feature>
<evidence type="ECO:0000256" key="6">
    <source>
        <dbReference type="SAM" id="Phobius"/>
    </source>
</evidence>
<feature type="transmembrane region" description="Helical" evidence="6">
    <location>
        <begin position="20"/>
        <end position="39"/>
    </location>
</feature>
<accession>A0ABZ0Q4T6</accession>
<keyword evidence="2 6" id="KW-0812">Transmembrane</keyword>
<dbReference type="PANTHER" id="PTHR30474">
    <property type="entry name" value="CELL CYCLE PROTEIN"/>
    <property type="match status" value="1"/>
</dbReference>
<comment type="subcellular location">
    <subcellularLocation>
        <location evidence="1">Membrane</location>
        <topology evidence="1">Multi-pass membrane protein</topology>
    </subcellularLocation>
</comment>
<evidence type="ECO:0000256" key="4">
    <source>
        <dbReference type="ARBA" id="ARBA00022989"/>
    </source>
</evidence>